<reference evidence="3 4" key="1">
    <citation type="journal article" date="2009" name="Nature">
        <title>Evolution of pathogenicity and sexual reproduction in eight Candida genomes.</title>
        <authorList>
            <person name="Butler G."/>
            <person name="Rasmussen M.D."/>
            <person name="Lin M.F."/>
            <person name="Santos M.A."/>
            <person name="Sakthikumar S."/>
            <person name="Munro C.A."/>
            <person name="Rheinbay E."/>
            <person name="Grabherr M."/>
            <person name="Forche A."/>
            <person name="Reedy J.L."/>
            <person name="Agrafioti I."/>
            <person name="Arnaud M.B."/>
            <person name="Bates S."/>
            <person name="Brown A.J."/>
            <person name="Brunke S."/>
            <person name="Costanzo M.C."/>
            <person name="Fitzpatrick D.A."/>
            <person name="de Groot P.W."/>
            <person name="Harris D."/>
            <person name="Hoyer L.L."/>
            <person name="Hube B."/>
            <person name="Klis F.M."/>
            <person name="Kodira C."/>
            <person name="Lennard N."/>
            <person name="Logue M.E."/>
            <person name="Martin R."/>
            <person name="Neiman A.M."/>
            <person name="Nikolaou E."/>
            <person name="Quail M.A."/>
            <person name="Quinn J."/>
            <person name="Santos M.C."/>
            <person name="Schmitzberger F.F."/>
            <person name="Sherlock G."/>
            <person name="Shah P."/>
            <person name="Silverstein K.A."/>
            <person name="Skrzypek M.S."/>
            <person name="Soll D."/>
            <person name="Staggs R."/>
            <person name="Stansfield I."/>
            <person name="Stumpf M.P."/>
            <person name="Sudbery P.E."/>
            <person name="Srikantha T."/>
            <person name="Zeng Q."/>
            <person name="Berman J."/>
            <person name="Berriman M."/>
            <person name="Heitman J."/>
            <person name="Gow N.A."/>
            <person name="Lorenz M.C."/>
            <person name="Birren B.W."/>
            <person name="Kellis M."/>
            <person name="Cuomo C.A."/>
        </authorList>
    </citation>
    <scope>NUCLEOTIDE SEQUENCE [LARGE SCALE GENOMIC DNA]</scope>
    <source>
        <strain evidence="4">ATCC 6260 / CBS 566 / DSM 6381 / JCM 1539 / NBRC 10279 / NRRL Y-324</strain>
    </source>
</reference>
<sequence length="227" mass="25550">MSSLILKSIIFAMFTSLVLADDLQSYWQNLNETCQLVSILDGGQTLQYNCSGEEIFMVGLYDTPDKDFIQVKDNAEYVPGQLTPLINSTVYISDAYMESCLNRNRAKENHFELLHAGYFKRLGSSIANYLQLKSNPCQISSQMTGRNGTRYLHIQIENPVVNCDTTAQLTAILGAMEEWIKNHEHFCGVWCTRENHSGTLEGLVSFGVNKAFSIESCHNYGAYGKCR</sequence>
<protein>
    <recommendedName>
        <fullName evidence="2">Secreted protein CSS2 C-terminal domain-containing protein</fullName>
    </recommendedName>
</protein>
<dbReference type="EMBL" id="CH408157">
    <property type="protein sequence ID" value="EDK38228.2"/>
    <property type="molecule type" value="Genomic_DNA"/>
</dbReference>
<dbReference type="InParanoid" id="A5DGC5"/>
<dbReference type="HOGENOM" id="CLU_1240521_0_0_1"/>
<name>A5DGC5_PICGU</name>
<dbReference type="GeneID" id="5127171"/>
<keyword evidence="4" id="KW-1185">Reference proteome</keyword>
<feature type="signal peptide" evidence="1">
    <location>
        <begin position="1"/>
        <end position="20"/>
    </location>
</feature>
<dbReference type="KEGG" id="pgu:PGUG_02326"/>
<evidence type="ECO:0000259" key="2">
    <source>
        <dbReference type="Pfam" id="PF20521"/>
    </source>
</evidence>
<dbReference type="VEuPathDB" id="FungiDB:PGUG_02326"/>
<dbReference type="Proteomes" id="UP000001997">
    <property type="component" value="Unassembled WGS sequence"/>
</dbReference>
<dbReference type="Pfam" id="PF20521">
    <property type="entry name" value="DUF6736"/>
    <property type="match status" value="1"/>
</dbReference>
<dbReference type="eggNOG" id="ENOG502T535">
    <property type="taxonomic scope" value="Eukaryota"/>
</dbReference>
<evidence type="ECO:0000313" key="4">
    <source>
        <dbReference type="Proteomes" id="UP000001997"/>
    </source>
</evidence>
<feature type="chain" id="PRO_5002680929" description="Secreted protein CSS2 C-terminal domain-containing protein" evidence="1">
    <location>
        <begin position="21"/>
        <end position="227"/>
    </location>
</feature>
<keyword evidence="1" id="KW-0732">Signal</keyword>
<evidence type="ECO:0000313" key="3">
    <source>
        <dbReference type="EMBL" id="EDK38228.2"/>
    </source>
</evidence>
<dbReference type="RefSeq" id="XP_001484597.2">
    <property type="nucleotide sequence ID" value="XM_001484547.1"/>
</dbReference>
<accession>A5DGC5</accession>
<dbReference type="OrthoDB" id="5059029at2759"/>
<organism evidence="3 4">
    <name type="scientific">Meyerozyma guilliermondii (strain ATCC 6260 / CBS 566 / DSM 6381 / JCM 1539 / NBRC 10279 / NRRL Y-324)</name>
    <name type="common">Yeast</name>
    <name type="synonym">Candida guilliermondii</name>
    <dbReference type="NCBI Taxonomy" id="294746"/>
    <lineage>
        <taxon>Eukaryota</taxon>
        <taxon>Fungi</taxon>
        <taxon>Dikarya</taxon>
        <taxon>Ascomycota</taxon>
        <taxon>Saccharomycotina</taxon>
        <taxon>Pichiomycetes</taxon>
        <taxon>Debaryomycetaceae</taxon>
        <taxon>Meyerozyma</taxon>
    </lineage>
</organism>
<dbReference type="AlphaFoldDB" id="A5DGC5"/>
<feature type="domain" description="Secreted protein CSS2 C-terminal" evidence="2">
    <location>
        <begin position="117"/>
        <end position="212"/>
    </location>
</feature>
<proteinExistence type="predicted"/>
<gene>
    <name evidence="3" type="ORF">PGUG_02326</name>
</gene>
<dbReference type="OMA" id="WCINNTI"/>
<evidence type="ECO:0000256" key="1">
    <source>
        <dbReference type="SAM" id="SignalP"/>
    </source>
</evidence>
<dbReference type="InterPro" id="IPR046624">
    <property type="entry name" value="CSS2_C"/>
</dbReference>